<accession>A0A8S5ULZ9</accession>
<protein>
    <submittedName>
        <fullName evidence="1">Uncharacterized protein</fullName>
    </submittedName>
</protein>
<organism evidence="1">
    <name type="scientific">Myoviridae sp. ctCo31</name>
    <dbReference type="NCBI Taxonomy" id="2825053"/>
    <lineage>
        <taxon>Viruses</taxon>
        <taxon>Duplodnaviria</taxon>
        <taxon>Heunggongvirae</taxon>
        <taxon>Uroviricota</taxon>
        <taxon>Caudoviricetes</taxon>
    </lineage>
</organism>
<sequence length="36" mass="4232">MKLLNKIEKLLKIYYPLKNNAMNMLKIKLVIKNSLG</sequence>
<reference evidence="1" key="1">
    <citation type="journal article" date="2021" name="Proc. Natl. Acad. Sci. U.S.A.">
        <title>A Catalog of Tens of Thousands of Viruses from Human Metagenomes Reveals Hidden Associations with Chronic Diseases.</title>
        <authorList>
            <person name="Tisza M.J."/>
            <person name="Buck C.B."/>
        </authorList>
    </citation>
    <scope>NUCLEOTIDE SEQUENCE</scope>
    <source>
        <strain evidence="1">CtCo31</strain>
    </source>
</reference>
<name>A0A8S5ULZ9_9CAUD</name>
<evidence type="ECO:0000313" key="1">
    <source>
        <dbReference type="EMBL" id="DAF95509.1"/>
    </source>
</evidence>
<dbReference type="EMBL" id="BK016109">
    <property type="protein sequence ID" value="DAF95509.1"/>
    <property type="molecule type" value="Genomic_DNA"/>
</dbReference>
<proteinExistence type="predicted"/>